<dbReference type="Pfam" id="PF01421">
    <property type="entry name" value="Reprolysin"/>
    <property type="match status" value="1"/>
</dbReference>
<name>A0A226MDV6_CALSU</name>
<dbReference type="Pfam" id="PF01562">
    <property type="entry name" value="Pep_M12B_propep"/>
    <property type="match status" value="1"/>
</dbReference>
<dbReference type="SMART" id="SM00050">
    <property type="entry name" value="DISIN"/>
    <property type="match status" value="1"/>
</dbReference>
<dbReference type="PANTHER" id="PTHR11905">
    <property type="entry name" value="ADAM A DISINTEGRIN AND METALLOPROTEASE DOMAIN"/>
    <property type="match status" value="1"/>
</dbReference>
<dbReference type="PROSITE" id="PS00427">
    <property type="entry name" value="DISINTEGRIN_1"/>
    <property type="match status" value="1"/>
</dbReference>
<dbReference type="InterPro" id="IPR013111">
    <property type="entry name" value="EGF_extracell"/>
</dbReference>
<evidence type="ECO:0000256" key="3">
    <source>
        <dbReference type="ARBA" id="ARBA00022692"/>
    </source>
</evidence>
<dbReference type="SMART" id="SM00608">
    <property type="entry name" value="ACR"/>
    <property type="match status" value="1"/>
</dbReference>
<evidence type="ECO:0000256" key="8">
    <source>
        <dbReference type="PROSITE-ProRule" id="PRU00076"/>
    </source>
</evidence>
<dbReference type="GO" id="GO:0004222">
    <property type="term" value="F:metalloendopeptidase activity"/>
    <property type="evidence" value="ECO:0007669"/>
    <property type="project" value="InterPro"/>
</dbReference>
<keyword evidence="3 10" id="KW-0812">Transmembrane</keyword>
<feature type="domain" description="EGF-like" evidence="11">
    <location>
        <begin position="585"/>
        <end position="618"/>
    </location>
</feature>
<keyword evidence="9" id="KW-0479">Metal-binding</keyword>
<feature type="transmembrane region" description="Helical" evidence="10">
    <location>
        <begin position="636"/>
        <end position="659"/>
    </location>
</feature>
<dbReference type="PRINTS" id="PR00289">
    <property type="entry name" value="DISINTEGRIN"/>
</dbReference>
<dbReference type="SUPFAM" id="SSF57552">
    <property type="entry name" value="Blood coagulation inhibitor (disintegrin)"/>
    <property type="match status" value="1"/>
</dbReference>
<dbReference type="Pfam" id="PF07974">
    <property type="entry name" value="EGF_2"/>
    <property type="match status" value="1"/>
</dbReference>
<dbReference type="PROSITE" id="PS50214">
    <property type="entry name" value="DISINTEGRIN_2"/>
    <property type="match status" value="1"/>
</dbReference>
<evidence type="ECO:0000256" key="10">
    <source>
        <dbReference type="SAM" id="Phobius"/>
    </source>
</evidence>
<evidence type="ECO:0000256" key="4">
    <source>
        <dbReference type="ARBA" id="ARBA00022989"/>
    </source>
</evidence>
<feature type="disulfide bond" evidence="9">
    <location>
        <begin position="309"/>
        <end position="333"/>
    </location>
</feature>
<dbReference type="GO" id="GO:0009897">
    <property type="term" value="C:external side of plasma membrane"/>
    <property type="evidence" value="ECO:0007669"/>
    <property type="project" value="TreeGrafter"/>
</dbReference>
<feature type="disulfide bond" evidence="8">
    <location>
        <begin position="608"/>
        <end position="617"/>
    </location>
</feature>
<accession>A0A226MDV6</accession>
<keyword evidence="6 8" id="KW-1015">Disulfide bond</keyword>
<dbReference type="PROSITE" id="PS50215">
    <property type="entry name" value="ADAM_MEPRO"/>
    <property type="match status" value="1"/>
</dbReference>
<dbReference type="OrthoDB" id="5951731at2759"/>
<dbReference type="InterPro" id="IPR018358">
    <property type="entry name" value="Disintegrin_CS"/>
</dbReference>
<dbReference type="Gene3D" id="3.40.390.10">
    <property type="entry name" value="Collagenase (Catalytic Domain)"/>
    <property type="match status" value="1"/>
</dbReference>
<feature type="binding site" evidence="9">
    <location>
        <position position="298"/>
    </location>
    <ligand>
        <name>Zn(2+)</name>
        <dbReference type="ChEBI" id="CHEBI:29105"/>
        <note>catalytic</note>
    </ligand>
</feature>
<sequence>MLCVFQDAVAYLIWAEGSYHVVHLTRAKNLVAKDLPVYTYGARGELITEFPYIQDDCFYEGFVEGAPGSTVALSTCNGIRGVLQLGELRYEVEPVRSSSTFQHLIYRTAPAERSVPPCQLPQEHPAQRRDRTNGSWGTLLEEEVPALESLPVSTRYLELALIANKELFKANRHNETLMLHFFISISNVLNAVYKRVGLRIVLSAVEMWTTKDQVLATRSPAQTLRSFSSWCQKDAAGRLLYDHVELLLGEHYEERGFTWKGMVCQPNSVGVVSFSGQDAVQDVMTLAHMIGHSLGLNHDDRTQLQHRSCDCNCTHRGCIMGSSPGSCLAFSNCSLQEYHEEVIRKNKPCLLNIPPLESPLFKFCGNGVLERGEECDCGNDKACLKEGCCLSNCVLSPRASCYRGGCCRKCRIQPAGKICRASQSACDLPEYCDGSSATCPVDVFKEDGTPCGNDDRCYGGQCHSHEAQCKALFGKAAHRAPLSCFRDVNVRGDRCGNCGWNGTHYTKCLEGNVLCGRVQCVNIQRVPVRQDGETVVQSLVNNQLCWGLEFHLDFDTPDEGSVKDGTSCGTNKICINRTCVSAAFLASDCTASQCHGRGVCNNKKNCHCDFGWAPPDCRAEGFGGSVDSGPPPSNRVYGAVVKAVGTLLVLVLISGIVLFKRADIAEWIWR</sequence>
<dbReference type="PROSITE" id="PS50026">
    <property type="entry name" value="EGF_3"/>
    <property type="match status" value="1"/>
</dbReference>
<dbReference type="InterPro" id="IPR024079">
    <property type="entry name" value="MetalloPept_cat_dom_sf"/>
</dbReference>
<dbReference type="InterPro" id="IPR006586">
    <property type="entry name" value="ADAM_Cys-rich"/>
</dbReference>
<evidence type="ECO:0000256" key="6">
    <source>
        <dbReference type="ARBA" id="ARBA00023157"/>
    </source>
</evidence>
<dbReference type="Pfam" id="PF08516">
    <property type="entry name" value="ADAM_CR"/>
    <property type="match status" value="1"/>
</dbReference>
<dbReference type="GO" id="GO:1990913">
    <property type="term" value="C:sperm head plasma membrane"/>
    <property type="evidence" value="ECO:0007669"/>
    <property type="project" value="TreeGrafter"/>
</dbReference>
<evidence type="ECO:0000259" key="12">
    <source>
        <dbReference type="PROSITE" id="PS50214"/>
    </source>
</evidence>
<dbReference type="GO" id="GO:0046872">
    <property type="term" value="F:metal ion binding"/>
    <property type="evidence" value="ECO:0007669"/>
    <property type="project" value="UniProtKB-KW"/>
</dbReference>
<evidence type="ECO:0000256" key="5">
    <source>
        <dbReference type="ARBA" id="ARBA00023136"/>
    </source>
</evidence>
<gene>
    <name evidence="14" type="ORF">ASZ78_009367</name>
</gene>
<comment type="caution">
    <text evidence="8">Lacks conserved residue(s) required for the propagation of feature annotation.</text>
</comment>
<dbReference type="PROSITE" id="PS01186">
    <property type="entry name" value="EGF_2"/>
    <property type="match status" value="1"/>
</dbReference>
<dbReference type="CDD" id="cd04269">
    <property type="entry name" value="ZnMc_adamalysin_II_like"/>
    <property type="match status" value="1"/>
</dbReference>
<feature type="disulfide bond" evidence="7">
    <location>
        <begin position="419"/>
        <end position="439"/>
    </location>
</feature>
<dbReference type="FunFam" id="4.10.70.10:FF:000001">
    <property type="entry name" value="Disintegrin and metalloproteinase domain-containing protein 22"/>
    <property type="match status" value="1"/>
</dbReference>
<dbReference type="InterPro" id="IPR001762">
    <property type="entry name" value="Disintegrin_dom"/>
</dbReference>
<evidence type="ECO:0000259" key="11">
    <source>
        <dbReference type="PROSITE" id="PS50026"/>
    </source>
</evidence>
<feature type="binding site" evidence="9">
    <location>
        <position position="288"/>
    </location>
    <ligand>
        <name>Zn(2+)</name>
        <dbReference type="ChEBI" id="CHEBI:29105"/>
        <note>catalytic</note>
    </ligand>
</feature>
<evidence type="ECO:0008006" key="16">
    <source>
        <dbReference type="Google" id="ProtNLM"/>
    </source>
</evidence>
<proteinExistence type="predicted"/>
<dbReference type="PANTHER" id="PTHR11905:SF120">
    <property type="entry name" value="DISINTEGRIN AND METALLOPROTEINASE DOMAIN-CONTAINING PROTEIN 1A"/>
    <property type="match status" value="1"/>
</dbReference>
<comment type="caution">
    <text evidence="14">The sequence shown here is derived from an EMBL/GenBank/DDBJ whole genome shotgun (WGS) entry which is preliminary data.</text>
</comment>
<dbReference type="GO" id="GO:0008584">
    <property type="term" value="P:male gonad development"/>
    <property type="evidence" value="ECO:0007669"/>
    <property type="project" value="TreeGrafter"/>
</dbReference>
<keyword evidence="15" id="KW-1185">Reference proteome</keyword>
<keyword evidence="4 10" id="KW-1133">Transmembrane helix</keyword>
<dbReference type="Proteomes" id="UP000198323">
    <property type="component" value="Unassembled WGS sequence"/>
</dbReference>
<feature type="domain" description="Peptidase M12B" evidence="13">
    <location>
        <begin position="155"/>
        <end position="354"/>
    </location>
</feature>
<dbReference type="InterPro" id="IPR034027">
    <property type="entry name" value="Reprolysin_adamalysin"/>
</dbReference>
<keyword evidence="5 10" id="KW-0472">Membrane</keyword>
<dbReference type="InterPro" id="IPR002870">
    <property type="entry name" value="Peptidase_M12B_N"/>
</dbReference>
<dbReference type="SUPFAM" id="SSF55486">
    <property type="entry name" value="Metalloproteases ('zincins'), catalytic domain"/>
    <property type="match status" value="1"/>
</dbReference>
<protein>
    <recommendedName>
        <fullName evidence="16">Peptidase M12B domain-containing protein</fullName>
    </recommendedName>
</protein>
<feature type="domain" description="Disintegrin" evidence="12">
    <location>
        <begin position="361"/>
        <end position="447"/>
    </location>
</feature>
<evidence type="ECO:0000256" key="2">
    <source>
        <dbReference type="ARBA" id="ARBA00022536"/>
    </source>
</evidence>
<keyword evidence="2 8" id="KW-0245">EGF-like domain</keyword>
<dbReference type="InterPro" id="IPR001590">
    <property type="entry name" value="Peptidase_M12B"/>
</dbReference>
<evidence type="ECO:0000259" key="13">
    <source>
        <dbReference type="PROSITE" id="PS50215"/>
    </source>
</evidence>
<dbReference type="AlphaFoldDB" id="A0A226MDV6"/>
<evidence type="ECO:0000313" key="14">
    <source>
        <dbReference type="EMBL" id="OXB53484.1"/>
    </source>
</evidence>
<comment type="subcellular location">
    <subcellularLocation>
        <location evidence="1">Membrane</location>
        <topology evidence="1">Single-pass type I membrane protein</topology>
    </subcellularLocation>
</comment>
<reference evidence="14 15" key="1">
    <citation type="submission" date="2016-07" db="EMBL/GenBank/DDBJ databases">
        <title>Disparate Historic Effective Population Sizes Predicted by Modern Levels of Genome Diversity for the Scaled Quail (Callipepla squamata) and the Northern Bobwhite (Colinus virginianus): Inferences from First and Second Generation Draft Genome Assemblies for Sympatric New World Quail.</title>
        <authorList>
            <person name="Oldeschulte D.L."/>
            <person name="Halley Y.A."/>
            <person name="Bhattarai E.K."/>
            <person name="Brashear W.A."/>
            <person name="Hill J."/>
            <person name="Metz R.P."/>
            <person name="Johnson C.D."/>
            <person name="Rollins D."/>
            <person name="Peterson M.J."/>
            <person name="Bickhart D.M."/>
            <person name="Decker J.E."/>
            <person name="Seabury C.M."/>
        </authorList>
    </citation>
    <scope>NUCLEOTIDE SEQUENCE [LARGE SCALE GENOMIC DNA]</scope>
    <source>
        <strain evidence="14 15">Texas</strain>
        <tissue evidence="14">Leg muscle</tissue>
    </source>
</reference>
<evidence type="ECO:0000256" key="1">
    <source>
        <dbReference type="ARBA" id="ARBA00004479"/>
    </source>
</evidence>
<evidence type="ECO:0000256" key="7">
    <source>
        <dbReference type="PROSITE-ProRule" id="PRU00068"/>
    </source>
</evidence>
<dbReference type="InterPro" id="IPR036436">
    <property type="entry name" value="Disintegrin_dom_sf"/>
</dbReference>
<feature type="binding site" evidence="9">
    <location>
        <position position="292"/>
    </location>
    <ligand>
        <name>Zn(2+)</name>
        <dbReference type="ChEBI" id="CHEBI:29105"/>
        <note>catalytic</note>
    </ligand>
</feature>
<evidence type="ECO:0000256" key="9">
    <source>
        <dbReference type="PROSITE-ProRule" id="PRU00276"/>
    </source>
</evidence>
<dbReference type="Gene3D" id="4.10.70.10">
    <property type="entry name" value="Disintegrin domain"/>
    <property type="match status" value="1"/>
</dbReference>
<keyword evidence="9" id="KW-0862">Zinc</keyword>
<dbReference type="InterPro" id="IPR000742">
    <property type="entry name" value="EGF"/>
</dbReference>
<organism evidence="14 15">
    <name type="scientific">Callipepla squamata</name>
    <name type="common">Scaled quail</name>
    <dbReference type="NCBI Taxonomy" id="9009"/>
    <lineage>
        <taxon>Eukaryota</taxon>
        <taxon>Metazoa</taxon>
        <taxon>Chordata</taxon>
        <taxon>Craniata</taxon>
        <taxon>Vertebrata</taxon>
        <taxon>Euteleostomi</taxon>
        <taxon>Archelosauria</taxon>
        <taxon>Archosauria</taxon>
        <taxon>Dinosauria</taxon>
        <taxon>Saurischia</taxon>
        <taxon>Theropoda</taxon>
        <taxon>Coelurosauria</taxon>
        <taxon>Aves</taxon>
        <taxon>Neognathae</taxon>
        <taxon>Galloanserae</taxon>
        <taxon>Galliformes</taxon>
        <taxon>Odontophoridae</taxon>
        <taxon>Callipepla</taxon>
    </lineage>
</organism>
<dbReference type="STRING" id="9009.A0A226MDV6"/>
<dbReference type="GO" id="GO:0006508">
    <property type="term" value="P:proteolysis"/>
    <property type="evidence" value="ECO:0007669"/>
    <property type="project" value="InterPro"/>
</dbReference>
<dbReference type="EMBL" id="MCFN01001191">
    <property type="protein sequence ID" value="OXB53484.1"/>
    <property type="molecule type" value="Genomic_DNA"/>
</dbReference>
<dbReference type="Pfam" id="PF00200">
    <property type="entry name" value="Disintegrin"/>
    <property type="match status" value="1"/>
</dbReference>
<evidence type="ECO:0000313" key="15">
    <source>
        <dbReference type="Proteomes" id="UP000198323"/>
    </source>
</evidence>